<evidence type="ECO:0000259" key="9">
    <source>
        <dbReference type="PROSITE" id="PS50278"/>
    </source>
</evidence>
<feature type="domain" description="Platelet-derived growth factor (PDGF) family profile" evidence="9">
    <location>
        <begin position="146"/>
        <end position="224"/>
    </location>
</feature>
<gene>
    <name evidence="11" type="primary">LOC108559687</name>
</gene>
<dbReference type="GeneID" id="108559687"/>
<dbReference type="RefSeq" id="XP_017772523.1">
    <property type="nucleotide sequence ID" value="XM_017917034.1"/>
</dbReference>
<evidence type="ECO:0000256" key="4">
    <source>
        <dbReference type="ARBA" id="ARBA00022729"/>
    </source>
</evidence>
<dbReference type="Proteomes" id="UP000695000">
    <property type="component" value="Unplaced"/>
</dbReference>
<keyword evidence="3" id="KW-0964">Secreted</keyword>
<dbReference type="PANTHER" id="PTHR11633:SF1">
    <property type="entry name" value="LD28763P"/>
    <property type="match status" value="1"/>
</dbReference>
<comment type="similarity">
    <text evidence="2 7">Belongs to the PDGF/VEGF growth factor family.</text>
</comment>
<keyword evidence="6" id="KW-0497">Mitogen</keyword>
<sequence length="321" mass="36528">MVSYVSIVSSLLLINYVRYSRSALKDSSVSSNARQSENDAIVFLSDDDHDHQHHHHHYHDHTHDHDANPLYRTTTRQGDSNNDDSEHLKFFQSISSLSVNDLLLSHVDGFQDDEPNITNRFGENVERSAAITPKAASCMPELQTVELMEKTDPSIVYIPTCTRIERCGGCCSHKLLSCQPTDTETVSFKVIKTQFGAGNRLKFVGKELVHLEKHTKCACNCKVQSTDCNKFQEYRQEECRCICNNIDEEKKCHQHNKTKLWDSESCRCVCREISNCSSGFVFDPNLCKCMPIPVRRRFAEDGSNNESILPPSVVYETEKSK</sequence>
<dbReference type="PROSITE" id="PS50278">
    <property type="entry name" value="PDGF_2"/>
    <property type="match status" value="1"/>
</dbReference>
<comment type="subcellular location">
    <subcellularLocation>
        <location evidence="1">Secreted</location>
    </subcellularLocation>
</comment>
<evidence type="ECO:0000256" key="5">
    <source>
        <dbReference type="ARBA" id="ARBA00023030"/>
    </source>
</evidence>
<name>A0ABM1MD73_NICVS</name>
<dbReference type="Pfam" id="PF00341">
    <property type="entry name" value="PDGF"/>
    <property type="match status" value="1"/>
</dbReference>
<feature type="compositionally biased region" description="Polar residues" evidence="8">
    <location>
        <begin position="71"/>
        <end position="80"/>
    </location>
</feature>
<evidence type="ECO:0000256" key="1">
    <source>
        <dbReference type="ARBA" id="ARBA00004613"/>
    </source>
</evidence>
<proteinExistence type="inferred from homology"/>
<evidence type="ECO:0000256" key="3">
    <source>
        <dbReference type="ARBA" id="ARBA00022525"/>
    </source>
</evidence>
<protein>
    <submittedName>
        <fullName evidence="11">Platelet-derived growth factor subunit B-like</fullName>
    </submittedName>
</protein>
<dbReference type="Gene3D" id="2.10.90.10">
    <property type="entry name" value="Cystine-knot cytokines"/>
    <property type="match status" value="1"/>
</dbReference>
<dbReference type="SUPFAM" id="SSF57501">
    <property type="entry name" value="Cystine-knot cytokines"/>
    <property type="match status" value="1"/>
</dbReference>
<accession>A0ABM1MD73</accession>
<organism evidence="10 11">
    <name type="scientific">Nicrophorus vespilloides</name>
    <name type="common">Boreal carrion beetle</name>
    <dbReference type="NCBI Taxonomy" id="110193"/>
    <lineage>
        <taxon>Eukaryota</taxon>
        <taxon>Metazoa</taxon>
        <taxon>Ecdysozoa</taxon>
        <taxon>Arthropoda</taxon>
        <taxon>Hexapoda</taxon>
        <taxon>Insecta</taxon>
        <taxon>Pterygota</taxon>
        <taxon>Neoptera</taxon>
        <taxon>Endopterygota</taxon>
        <taxon>Coleoptera</taxon>
        <taxon>Polyphaga</taxon>
        <taxon>Staphyliniformia</taxon>
        <taxon>Silphidae</taxon>
        <taxon>Nicrophorinae</taxon>
        <taxon>Nicrophorus</taxon>
    </lineage>
</organism>
<evidence type="ECO:0000313" key="11">
    <source>
        <dbReference type="RefSeq" id="XP_017772523.1"/>
    </source>
</evidence>
<dbReference type="PANTHER" id="PTHR11633">
    <property type="entry name" value="PLATELET-DERIVED GROWTH FACTOR"/>
    <property type="match status" value="1"/>
</dbReference>
<dbReference type="SMART" id="SM00141">
    <property type="entry name" value="PDGF"/>
    <property type="match status" value="1"/>
</dbReference>
<keyword evidence="10" id="KW-1185">Reference proteome</keyword>
<keyword evidence="5 7" id="KW-0339">Growth factor</keyword>
<evidence type="ECO:0000313" key="10">
    <source>
        <dbReference type="Proteomes" id="UP000695000"/>
    </source>
</evidence>
<dbReference type="InterPro" id="IPR029034">
    <property type="entry name" value="Cystine-knot_cytokine"/>
</dbReference>
<dbReference type="InterPro" id="IPR000072">
    <property type="entry name" value="PDGF/VEGF_dom"/>
</dbReference>
<keyword evidence="4" id="KW-0732">Signal</keyword>
<reference evidence="11" key="1">
    <citation type="submission" date="2025-08" db="UniProtKB">
        <authorList>
            <consortium name="RefSeq"/>
        </authorList>
    </citation>
    <scope>IDENTIFICATION</scope>
    <source>
        <tissue evidence="11">Whole Larva</tissue>
    </source>
</reference>
<evidence type="ECO:0000256" key="8">
    <source>
        <dbReference type="SAM" id="MobiDB-lite"/>
    </source>
</evidence>
<feature type="region of interest" description="Disordered" evidence="8">
    <location>
        <begin position="50"/>
        <end position="84"/>
    </location>
</feature>
<evidence type="ECO:0000256" key="7">
    <source>
        <dbReference type="RuleBase" id="RU003818"/>
    </source>
</evidence>
<evidence type="ECO:0000256" key="6">
    <source>
        <dbReference type="ARBA" id="ARBA00023246"/>
    </source>
</evidence>
<evidence type="ECO:0000256" key="2">
    <source>
        <dbReference type="ARBA" id="ARBA00006686"/>
    </source>
</evidence>
<dbReference type="InterPro" id="IPR004153">
    <property type="entry name" value="CXCXC_repeat"/>
</dbReference>
<dbReference type="Pfam" id="PF03128">
    <property type="entry name" value="CXCXC"/>
    <property type="match status" value="1"/>
</dbReference>